<dbReference type="AlphaFoldDB" id="A0A8A3S6S6"/>
<reference evidence="2" key="1">
    <citation type="journal article" date="2001" name="Int. J. Syst. Evol. Microbiol.">
        <title>Methanofollis aquaemaris sp. nov., a methanogen isolated from an aquaculture fish pond.</title>
        <authorList>
            <person name="Lai M.C."/>
            <person name="Chen S.C."/>
        </authorList>
    </citation>
    <scope>NUCLEOTIDE SEQUENCE</scope>
    <source>
        <strain evidence="2">N2F9704</strain>
    </source>
</reference>
<evidence type="ECO:0000313" key="2">
    <source>
        <dbReference type="EMBL" id="QSZ67306.1"/>
    </source>
</evidence>
<accession>A0A8A3S6S6</accession>
<proteinExistence type="predicted"/>
<keyword evidence="3" id="KW-1185">Reference proteome</keyword>
<organism evidence="2 3">
    <name type="scientific">Methanofollis aquaemaris</name>
    <dbReference type="NCBI Taxonomy" id="126734"/>
    <lineage>
        <taxon>Archaea</taxon>
        <taxon>Methanobacteriati</taxon>
        <taxon>Methanobacteriota</taxon>
        <taxon>Stenosarchaea group</taxon>
        <taxon>Methanomicrobia</taxon>
        <taxon>Methanomicrobiales</taxon>
        <taxon>Methanomicrobiaceae</taxon>
        <taxon>Methanofollis</taxon>
    </lineage>
</organism>
<reference evidence="2" key="2">
    <citation type="submission" date="2019-02" db="EMBL/GenBank/DDBJ databases">
        <authorList>
            <person name="Chen S.-C."/>
            <person name="Chien H.-H."/>
            <person name="Lai M.-C."/>
        </authorList>
    </citation>
    <scope>NUCLEOTIDE SEQUENCE</scope>
    <source>
        <strain evidence="2">N2F9704</strain>
    </source>
</reference>
<dbReference type="KEGG" id="maqe:RJ40_07235"/>
<feature type="coiled-coil region" evidence="1">
    <location>
        <begin position="97"/>
        <end position="142"/>
    </location>
</feature>
<dbReference type="EMBL" id="CP036172">
    <property type="protein sequence ID" value="QSZ67306.1"/>
    <property type="molecule type" value="Genomic_DNA"/>
</dbReference>
<keyword evidence="1" id="KW-0175">Coiled coil</keyword>
<protein>
    <submittedName>
        <fullName evidence="2">Uncharacterized protein</fullName>
    </submittedName>
</protein>
<name>A0A8A3S6S6_9EURY</name>
<evidence type="ECO:0000256" key="1">
    <source>
        <dbReference type="SAM" id="Coils"/>
    </source>
</evidence>
<sequence length="173" mass="18970">MKTGMVYLKPAEIADLAGLPEDEVREYLHTYPDLFRGRSIGPVRLYAPAAVETVKRLAEEAAGGGEQRPVVVAVAPAGDGDEGESEPSPVTLAYLEARDLKGQVARQALEIEGLRAELDRQRRELAAEIAALEARLAAGEKKSSLVAEWVDYFDYEIGQLKRPFFERLSGKKS</sequence>
<dbReference type="Proteomes" id="UP001042704">
    <property type="component" value="Chromosome"/>
</dbReference>
<gene>
    <name evidence="2" type="ORF">RJ40_07235</name>
</gene>
<evidence type="ECO:0000313" key="3">
    <source>
        <dbReference type="Proteomes" id="UP001042704"/>
    </source>
</evidence>